<gene>
    <name evidence="4" type="ORF">FB45DRAFT_750856</name>
</gene>
<feature type="domain" description="Polyketide synthase-like phosphopantetheine-binding" evidence="3">
    <location>
        <begin position="571"/>
        <end position="646"/>
    </location>
</feature>
<organism evidence="4 5">
    <name type="scientific">Roridomyces roridus</name>
    <dbReference type="NCBI Taxonomy" id="1738132"/>
    <lineage>
        <taxon>Eukaryota</taxon>
        <taxon>Fungi</taxon>
        <taxon>Dikarya</taxon>
        <taxon>Basidiomycota</taxon>
        <taxon>Agaricomycotina</taxon>
        <taxon>Agaricomycetes</taxon>
        <taxon>Agaricomycetidae</taxon>
        <taxon>Agaricales</taxon>
        <taxon>Marasmiineae</taxon>
        <taxon>Mycenaceae</taxon>
        <taxon>Roridomyces</taxon>
    </lineage>
</organism>
<dbReference type="Pfam" id="PF23562">
    <property type="entry name" value="AMP-binding_C_3"/>
    <property type="match status" value="1"/>
</dbReference>
<keyword evidence="2" id="KW-0597">Phosphoprotein</keyword>
<evidence type="ECO:0000256" key="1">
    <source>
        <dbReference type="ARBA" id="ARBA00022450"/>
    </source>
</evidence>
<dbReference type="AlphaFoldDB" id="A0AAD7FL80"/>
<evidence type="ECO:0000313" key="5">
    <source>
        <dbReference type="Proteomes" id="UP001221142"/>
    </source>
</evidence>
<sequence length="1071" mass="116328">MHDLVPPLDCSINASEILDFHLTHQNRGAAFSFGDAEGNLTDISRLEFMKASHRAAHLLRPRREGQEGQVVAIVAVSDVLVYQTLLVGCIVAGFVPFPISHRNSAAAVVHLLQSTGAHHILTTKASLSSLLDAISNQVSFLPEPYDLSIVEFPLLGQIYPDLGHECAAHAFTPYPSPSSQPGLDDILLYVHSSGNTGFPKSIPASHRTVIHISTQDALVACASLAPRFAAGALPPFHALGLAFSFVFGLMTGGTSCIYPPSSTPTSYHPPPAPSAALAITHARNARANGIMAVPALILEWAADEQVVGYLSGLNLVAFSGGPLTQLVGDELVRQQVNVVPMYGSSEVGVVNLVKRAPSPAGWAWHEFSKRVDVRWADQGDGTFECQFFTNRAVHQPAVENLPDAKGYATSDLFERHPDYPDLYKMQVVVGRLDDVLIMANGEKTVPGPMEDIILTSTHPRIRGAVMFGRQRNQIGVLVEPATLVEDVEEFRNAFWPAVDAANAIAPNFARVYKEMILPTSSDKPMVRAPKGTVSKKATIAMYEEEIEALYKSIDVNHTVDPPPSWSQPDVEVWLESHVANLIGQGQDINIRPTDDLFEQGFNSLNATFLRHRIVGALSRRNFEVPQNFVYAHPSIVELARAVIKLATGRGEGQDGDAHDPVIVIEAMIAKYSSGLDAPLHLPHRLQSDETSVVLLTGSTGGLGSHILELLLRSAGVRRGYAFNRPGQGSAVDRQRYAFADRELDVVLLESDKLVFLEGDTARDDLGLKREVLNDARNSNLTVIIHNAWALNFNKTLSSFEVHVRGTRNLIDLARSCTCDVKPRFLFTSSVNSAGGVDPKRGGSVPEDILMDTSMAVGWGYGESKYVSERILAASGLPSTSFRIGQISGSATSGAWATSDWVPALVKSSIALGSLPSDSNSIIAWIPPETVARTIVDVALMAESPPPVLNVLHPWPVPWDTIMEALGTEARLPLVPMAEWVARLRERAPSATGEDLESIHALKLVGFFTAAVLSGKMNTTFETSKALQMSETMRELANKPLGEEDVRRWVAYWRRKGFISGYGAHRLPTSKL</sequence>
<dbReference type="EMBL" id="JARKIF010000012">
    <property type="protein sequence ID" value="KAJ7626112.1"/>
    <property type="molecule type" value="Genomic_DNA"/>
</dbReference>
<dbReference type="InterPro" id="IPR020806">
    <property type="entry name" value="PKS_PP-bd"/>
</dbReference>
<dbReference type="Gene3D" id="3.40.50.12780">
    <property type="entry name" value="N-terminal domain of ligase-like"/>
    <property type="match status" value="1"/>
</dbReference>
<dbReference type="SUPFAM" id="SSF51735">
    <property type="entry name" value="NAD(P)-binding Rossmann-fold domains"/>
    <property type="match status" value="1"/>
</dbReference>
<dbReference type="SUPFAM" id="SSF56801">
    <property type="entry name" value="Acetyl-CoA synthetase-like"/>
    <property type="match status" value="1"/>
</dbReference>
<dbReference type="InterPro" id="IPR042099">
    <property type="entry name" value="ANL_N_sf"/>
</dbReference>
<dbReference type="InterPro" id="IPR013120">
    <property type="entry name" value="FAR_NAD-bd"/>
</dbReference>
<dbReference type="PANTHER" id="PTHR43439">
    <property type="entry name" value="PHENYLACETATE-COENZYME A LIGASE"/>
    <property type="match status" value="1"/>
</dbReference>
<protein>
    <submittedName>
        <fullName evidence="4">Acetyl-CoA synthetase-like protein</fullName>
    </submittedName>
</protein>
<dbReference type="Pfam" id="PF00550">
    <property type="entry name" value="PP-binding"/>
    <property type="match status" value="1"/>
</dbReference>
<dbReference type="GO" id="GO:0031177">
    <property type="term" value="F:phosphopantetheine binding"/>
    <property type="evidence" value="ECO:0007669"/>
    <property type="project" value="InterPro"/>
</dbReference>
<dbReference type="Gene3D" id="3.40.50.720">
    <property type="entry name" value="NAD(P)-binding Rossmann-like Domain"/>
    <property type="match status" value="1"/>
</dbReference>
<reference evidence="4" key="1">
    <citation type="submission" date="2023-03" db="EMBL/GenBank/DDBJ databases">
        <title>Massive genome expansion in bonnet fungi (Mycena s.s.) driven by repeated elements and novel gene families across ecological guilds.</title>
        <authorList>
            <consortium name="Lawrence Berkeley National Laboratory"/>
            <person name="Harder C.B."/>
            <person name="Miyauchi S."/>
            <person name="Viragh M."/>
            <person name="Kuo A."/>
            <person name="Thoen E."/>
            <person name="Andreopoulos B."/>
            <person name="Lu D."/>
            <person name="Skrede I."/>
            <person name="Drula E."/>
            <person name="Henrissat B."/>
            <person name="Morin E."/>
            <person name="Kohler A."/>
            <person name="Barry K."/>
            <person name="LaButti K."/>
            <person name="Morin E."/>
            <person name="Salamov A."/>
            <person name="Lipzen A."/>
            <person name="Mereny Z."/>
            <person name="Hegedus B."/>
            <person name="Baldrian P."/>
            <person name="Stursova M."/>
            <person name="Weitz H."/>
            <person name="Taylor A."/>
            <person name="Grigoriev I.V."/>
            <person name="Nagy L.G."/>
            <person name="Martin F."/>
            <person name="Kauserud H."/>
        </authorList>
    </citation>
    <scope>NUCLEOTIDE SEQUENCE</scope>
    <source>
        <strain evidence="4">9284</strain>
    </source>
</reference>
<accession>A0AAD7FL80</accession>
<dbReference type="SUPFAM" id="SSF47336">
    <property type="entry name" value="ACP-like"/>
    <property type="match status" value="1"/>
</dbReference>
<proteinExistence type="predicted"/>
<evidence type="ECO:0000256" key="2">
    <source>
        <dbReference type="ARBA" id="ARBA00022553"/>
    </source>
</evidence>
<dbReference type="Proteomes" id="UP001221142">
    <property type="component" value="Unassembled WGS sequence"/>
</dbReference>
<dbReference type="Pfam" id="PF07993">
    <property type="entry name" value="NAD_binding_4"/>
    <property type="match status" value="1"/>
</dbReference>
<keyword evidence="1" id="KW-0596">Phosphopantetheine</keyword>
<evidence type="ECO:0000313" key="4">
    <source>
        <dbReference type="EMBL" id="KAJ7626112.1"/>
    </source>
</evidence>
<dbReference type="InterPro" id="IPR036736">
    <property type="entry name" value="ACP-like_sf"/>
</dbReference>
<name>A0AAD7FL80_9AGAR</name>
<dbReference type="Gene3D" id="1.10.1200.10">
    <property type="entry name" value="ACP-like"/>
    <property type="match status" value="1"/>
</dbReference>
<dbReference type="InterPro" id="IPR009081">
    <property type="entry name" value="PP-bd_ACP"/>
</dbReference>
<dbReference type="InterPro" id="IPR036291">
    <property type="entry name" value="NAD(P)-bd_dom_sf"/>
</dbReference>
<dbReference type="SMART" id="SM00823">
    <property type="entry name" value="PKS_PP"/>
    <property type="match status" value="1"/>
</dbReference>
<dbReference type="PANTHER" id="PTHR43439:SF2">
    <property type="entry name" value="ENZYME, PUTATIVE (JCVI)-RELATED"/>
    <property type="match status" value="1"/>
</dbReference>
<keyword evidence="5" id="KW-1185">Reference proteome</keyword>
<comment type="caution">
    <text evidence="4">The sequence shown here is derived from an EMBL/GenBank/DDBJ whole genome shotgun (WGS) entry which is preliminary data.</text>
</comment>
<dbReference type="InterPro" id="IPR051414">
    <property type="entry name" value="Adenylate-forming_Reductase"/>
</dbReference>
<evidence type="ECO:0000259" key="3">
    <source>
        <dbReference type="SMART" id="SM00823"/>
    </source>
</evidence>
<dbReference type="Pfam" id="PF00501">
    <property type="entry name" value="AMP-binding"/>
    <property type="match status" value="1"/>
</dbReference>
<dbReference type="InterPro" id="IPR000873">
    <property type="entry name" value="AMP-dep_synth/lig_dom"/>
</dbReference>